<sequence length="474" mass="53927">MTPDGRSGRRGPENNGLTPERRFPRCRGLENYGLTCCVNALLQSFIATSELKDLLDRWDSSSVREDALDNVPVHLKGVLGAIRDPSCRAPHKDFLRCLDRQHIRLNVQHDADEVFLAVLNFIQQQMDDKVLALEIQSLYRLSVELHHQCVECSSNQFLPSSSYLLSLPLHIRNQNNTLKDCLASFFELQKLSGIDNCFCDQCKTRTPFTHGHRILSLPTILCVQLQRFRYSDSGWMYKLDCSVEFQESLDFQDICSRDVFSKDFQKNEGTKYSLFAVIVHSGTAMFGHYTAFVRATGGSDWFYANDSHVEPVSWETVRETYGGRSRTAYMLLYRREPTQTLGGGEGEEQEGERQEGERQEGEVQEGERPEGEVQEGEKLEGEKQGGEERGGEPEREKPEAEKLEGERREGEKQEREKPEGEKLKRENQGGYKQVGEKQGGEKQDGEILEGEKQAGEILEGEKLESEKLRENQGG</sequence>
<evidence type="ECO:0000256" key="1">
    <source>
        <dbReference type="SAM" id="MobiDB-lite"/>
    </source>
</evidence>
<dbReference type="PROSITE" id="PS00973">
    <property type="entry name" value="USP_2"/>
    <property type="match status" value="1"/>
</dbReference>
<protein>
    <recommendedName>
        <fullName evidence="2">USP domain-containing protein</fullName>
    </recommendedName>
</protein>
<dbReference type="PANTHER" id="PTHR24006">
    <property type="entry name" value="UBIQUITIN CARBOXYL-TERMINAL HYDROLASE"/>
    <property type="match status" value="1"/>
</dbReference>
<name>A0A8C5A854_GADMO</name>
<feature type="region of interest" description="Disordered" evidence="1">
    <location>
        <begin position="1"/>
        <end position="20"/>
    </location>
</feature>
<dbReference type="GO" id="GO:0005829">
    <property type="term" value="C:cytosol"/>
    <property type="evidence" value="ECO:0007669"/>
    <property type="project" value="TreeGrafter"/>
</dbReference>
<dbReference type="Pfam" id="PF00443">
    <property type="entry name" value="UCH"/>
    <property type="match status" value="1"/>
</dbReference>
<dbReference type="GO" id="GO:0004843">
    <property type="term" value="F:cysteine-type deubiquitinase activity"/>
    <property type="evidence" value="ECO:0007669"/>
    <property type="project" value="InterPro"/>
</dbReference>
<accession>A0A8C5A854</accession>
<dbReference type="GeneTree" id="ENSGT00940000165907"/>
<feature type="region of interest" description="Disordered" evidence="1">
    <location>
        <begin position="337"/>
        <end position="474"/>
    </location>
</feature>
<dbReference type="SUPFAM" id="SSF54001">
    <property type="entry name" value="Cysteine proteinases"/>
    <property type="match status" value="1"/>
</dbReference>
<dbReference type="GO" id="GO:0016579">
    <property type="term" value="P:protein deubiquitination"/>
    <property type="evidence" value="ECO:0007669"/>
    <property type="project" value="InterPro"/>
</dbReference>
<dbReference type="AlphaFoldDB" id="A0A8C5A854"/>
<dbReference type="InterPro" id="IPR028889">
    <property type="entry name" value="USP"/>
</dbReference>
<evidence type="ECO:0000313" key="4">
    <source>
        <dbReference type="Proteomes" id="UP000694546"/>
    </source>
</evidence>
<feature type="compositionally biased region" description="Basic and acidic residues" evidence="1">
    <location>
        <begin position="351"/>
        <end position="427"/>
    </location>
</feature>
<dbReference type="Ensembl" id="ENSGMOT00000035014.1">
    <property type="protein sequence ID" value="ENSGMOP00000027588.1"/>
    <property type="gene ID" value="ENSGMOG00000003468.2"/>
</dbReference>
<evidence type="ECO:0000313" key="3">
    <source>
        <dbReference type="Ensembl" id="ENSGMOP00000027588.1"/>
    </source>
</evidence>
<keyword evidence="4" id="KW-1185">Reference proteome</keyword>
<dbReference type="InterPro" id="IPR018200">
    <property type="entry name" value="USP_CS"/>
</dbReference>
<evidence type="ECO:0000259" key="2">
    <source>
        <dbReference type="PROSITE" id="PS50235"/>
    </source>
</evidence>
<feature type="domain" description="USP" evidence="2">
    <location>
        <begin position="27"/>
        <end position="336"/>
    </location>
</feature>
<reference evidence="3" key="2">
    <citation type="submission" date="2025-09" db="UniProtKB">
        <authorList>
            <consortium name="Ensembl"/>
        </authorList>
    </citation>
    <scope>IDENTIFICATION</scope>
</reference>
<dbReference type="Proteomes" id="UP000694546">
    <property type="component" value="Chromosome 19"/>
</dbReference>
<dbReference type="CDD" id="cd02257">
    <property type="entry name" value="Peptidase_C19"/>
    <property type="match status" value="1"/>
</dbReference>
<feature type="compositionally biased region" description="Basic and acidic residues" evidence="1">
    <location>
        <begin position="434"/>
        <end position="474"/>
    </location>
</feature>
<dbReference type="PANTHER" id="PTHR24006:SF796">
    <property type="entry name" value="UBL CARBOXYL-TERMINAL HYDROLASE 18-RELATED"/>
    <property type="match status" value="1"/>
</dbReference>
<dbReference type="InterPro" id="IPR050164">
    <property type="entry name" value="Peptidase_C19"/>
</dbReference>
<dbReference type="Gene3D" id="3.90.70.10">
    <property type="entry name" value="Cysteine proteinases"/>
    <property type="match status" value="1"/>
</dbReference>
<feature type="compositionally biased region" description="Basic and acidic residues" evidence="1">
    <location>
        <begin position="1"/>
        <end position="12"/>
    </location>
</feature>
<dbReference type="InterPro" id="IPR001394">
    <property type="entry name" value="Peptidase_C19_UCH"/>
</dbReference>
<dbReference type="GO" id="GO:0005634">
    <property type="term" value="C:nucleus"/>
    <property type="evidence" value="ECO:0007669"/>
    <property type="project" value="TreeGrafter"/>
</dbReference>
<organism evidence="3 4">
    <name type="scientific">Gadus morhua</name>
    <name type="common">Atlantic cod</name>
    <dbReference type="NCBI Taxonomy" id="8049"/>
    <lineage>
        <taxon>Eukaryota</taxon>
        <taxon>Metazoa</taxon>
        <taxon>Chordata</taxon>
        <taxon>Craniata</taxon>
        <taxon>Vertebrata</taxon>
        <taxon>Euteleostomi</taxon>
        <taxon>Actinopterygii</taxon>
        <taxon>Neopterygii</taxon>
        <taxon>Teleostei</taxon>
        <taxon>Neoteleostei</taxon>
        <taxon>Acanthomorphata</taxon>
        <taxon>Zeiogadaria</taxon>
        <taxon>Gadariae</taxon>
        <taxon>Gadiformes</taxon>
        <taxon>Gadoidei</taxon>
        <taxon>Gadidae</taxon>
        <taxon>Gadus</taxon>
    </lineage>
</organism>
<dbReference type="PROSITE" id="PS50235">
    <property type="entry name" value="USP_3"/>
    <property type="match status" value="1"/>
</dbReference>
<proteinExistence type="predicted"/>
<reference evidence="3" key="1">
    <citation type="submission" date="2025-08" db="UniProtKB">
        <authorList>
            <consortium name="Ensembl"/>
        </authorList>
    </citation>
    <scope>IDENTIFICATION</scope>
</reference>
<dbReference type="InterPro" id="IPR038765">
    <property type="entry name" value="Papain-like_cys_pep_sf"/>
</dbReference>